<name>A0A1H0ZJX4_9LACT</name>
<protein>
    <submittedName>
        <fullName evidence="2">Nuclease-related domain-containing protein</fullName>
    </submittedName>
</protein>
<evidence type="ECO:0000313" key="3">
    <source>
        <dbReference type="Proteomes" id="UP000199481"/>
    </source>
</evidence>
<evidence type="ECO:0000259" key="1">
    <source>
        <dbReference type="PROSITE" id="PS50965"/>
    </source>
</evidence>
<evidence type="ECO:0000313" key="2">
    <source>
        <dbReference type="EMBL" id="SDQ27624.1"/>
    </source>
</evidence>
<dbReference type="EMBL" id="FNJW01000008">
    <property type="protein sequence ID" value="SDQ27624.1"/>
    <property type="molecule type" value="Genomic_DNA"/>
</dbReference>
<dbReference type="PROSITE" id="PS50965">
    <property type="entry name" value="NERD"/>
    <property type="match status" value="1"/>
</dbReference>
<dbReference type="InterPro" id="IPR011528">
    <property type="entry name" value="NERD"/>
</dbReference>
<sequence length="290" mass="33881">MYHPREKPYLLIIMESLAVRGTLTSKQRQYLKHLQKGFAGEQLFDKLTVQLNSNCLTLNDLFLQPHLSNAFQIDSLILTERTLYLYEIKNYSGEYYYDEEMLVKIPNFKVSNPLIQAQNTKNKLTIFLKELRYEIEIKAYATYVHPEFTLFNAPKHEGILLPSQLKSHFDNIQKQSKPLTNFHKEIAADLIAHQTDPMLFTNDIPNYSFAGLRKGLCCEECNSLDLELRRNQYHCCSCGYEHFINSALSACIKEYQRLFPNDKLTTSILYIWCAGKISRKRITRMLNTLN</sequence>
<gene>
    <name evidence="2" type="ORF">SAMN04487752_1559</name>
</gene>
<proteinExistence type="predicted"/>
<dbReference type="Proteomes" id="UP000199481">
    <property type="component" value="Unassembled WGS sequence"/>
</dbReference>
<dbReference type="OrthoDB" id="2136191at2"/>
<dbReference type="RefSeq" id="WP_089976860.1">
    <property type="nucleotide sequence ID" value="NZ_CP084916.1"/>
</dbReference>
<organism evidence="2 3">
    <name type="scientific">Carnobacterium viridans</name>
    <dbReference type="NCBI Taxonomy" id="174587"/>
    <lineage>
        <taxon>Bacteria</taxon>
        <taxon>Bacillati</taxon>
        <taxon>Bacillota</taxon>
        <taxon>Bacilli</taxon>
        <taxon>Lactobacillales</taxon>
        <taxon>Carnobacteriaceae</taxon>
        <taxon>Carnobacterium</taxon>
    </lineage>
</organism>
<dbReference type="AlphaFoldDB" id="A0A1H0ZJX4"/>
<accession>A0A1H0ZJX4</accession>
<dbReference type="Pfam" id="PF08378">
    <property type="entry name" value="NERD"/>
    <property type="match status" value="1"/>
</dbReference>
<feature type="domain" description="NERD" evidence="1">
    <location>
        <begin position="36"/>
        <end position="147"/>
    </location>
</feature>
<reference evidence="3" key="1">
    <citation type="submission" date="2016-10" db="EMBL/GenBank/DDBJ databases">
        <authorList>
            <person name="Varghese N."/>
            <person name="Submissions S."/>
        </authorList>
    </citation>
    <scope>NUCLEOTIDE SEQUENCE [LARGE SCALE GENOMIC DNA]</scope>
    <source>
        <strain evidence="3">MPL-11</strain>
    </source>
</reference>
<keyword evidence="3" id="KW-1185">Reference proteome</keyword>